<dbReference type="Proteomes" id="UP001243330">
    <property type="component" value="Unassembled WGS sequence"/>
</dbReference>
<comment type="caution">
    <text evidence="1">The sequence shown here is derived from an EMBL/GenBank/DDBJ whole genome shotgun (WGS) entry which is preliminary data.</text>
</comment>
<dbReference type="AlphaFoldDB" id="A0AAD9EPP0"/>
<evidence type="ECO:0000313" key="2">
    <source>
        <dbReference type="Proteomes" id="UP001243330"/>
    </source>
</evidence>
<keyword evidence="2" id="KW-1185">Reference proteome</keyword>
<organism evidence="1 2">
    <name type="scientific">Colletotrichum chrysophilum</name>
    <dbReference type="NCBI Taxonomy" id="1836956"/>
    <lineage>
        <taxon>Eukaryota</taxon>
        <taxon>Fungi</taxon>
        <taxon>Dikarya</taxon>
        <taxon>Ascomycota</taxon>
        <taxon>Pezizomycotina</taxon>
        <taxon>Sordariomycetes</taxon>
        <taxon>Hypocreomycetidae</taxon>
        <taxon>Glomerellales</taxon>
        <taxon>Glomerellaceae</taxon>
        <taxon>Colletotrichum</taxon>
        <taxon>Colletotrichum gloeosporioides species complex</taxon>
    </lineage>
</organism>
<accession>A0AAD9EPP0</accession>
<name>A0AAD9EPP0_9PEZI</name>
<proteinExistence type="predicted"/>
<dbReference type="EMBL" id="JAQOWY010000009">
    <property type="protein sequence ID" value="KAK1856440.1"/>
    <property type="molecule type" value="Genomic_DNA"/>
</dbReference>
<gene>
    <name evidence="1" type="ORF">CCHR01_01011</name>
</gene>
<sequence length="205" mass="22487">MLRVQHGHWINFSPAVSHGELAVNIGRPIHSPARLCVSPDIDAVAGPADPDRTRPQTPKRMPRAIMLVLDALKPLCVAFDRPQARPPTRRCGALWCPNLLISKCDSLSHFVIPVSSTHTPLLCSCLPSPSYELPLLLALVADLQLTPPSHWWPSALLPYVAHIYGPVVPKIAPMPRQGLLRGMALPSHMYALYLYNLFGALPNSP</sequence>
<protein>
    <submittedName>
        <fullName evidence="1">Uncharacterized protein</fullName>
    </submittedName>
</protein>
<reference evidence="1" key="1">
    <citation type="submission" date="2023-01" db="EMBL/GenBank/DDBJ databases">
        <title>Colletotrichum chrysophilum M932 genome sequence.</title>
        <authorList>
            <person name="Baroncelli R."/>
        </authorList>
    </citation>
    <scope>NUCLEOTIDE SEQUENCE</scope>
    <source>
        <strain evidence="1">M932</strain>
    </source>
</reference>
<evidence type="ECO:0000313" key="1">
    <source>
        <dbReference type="EMBL" id="KAK1856440.1"/>
    </source>
</evidence>